<accession>A0A8S4QLS1</accession>
<comment type="caution">
    <text evidence="2">The sequence shown here is derived from an EMBL/GenBank/DDBJ whole genome shotgun (WGS) entry which is preliminary data.</text>
</comment>
<name>A0A8S4QLS1_9NEOP</name>
<evidence type="ECO:0000313" key="2">
    <source>
        <dbReference type="EMBL" id="CAH2212854.1"/>
    </source>
</evidence>
<dbReference type="AlphaFoldDB" id="A0A8S4QLS1"/>
<sequence>MALVDAQGMGPKPQRADCDQSKNLPRSHSVKESTPGRKPAQMHRREGAGTSQEFRSV</sequence>
<evidence type="ECO:0000313" key="3">
    <source>
        <dbReference type="Proteomes" id="UP000838756"/>
    </source>
</evidence>
<reference evidence="2" key="1">
    <citation type="submission" date="2022-03" db="EMBL/GenBank/DDBJ databases">
        <authorList>
            <person name="Lindestad O."/>
        </authorList>
    </citation>
    <scope>NUCLEOTIDE SEQUENCE</scope>
</reference>
<dbReference type="EMBL" id="CAKXAJ010011312">
    <property type="protein sequence ID" value="CAH2212854.1"/>
    <property type="molecule type" value="Genomic_DNA"/>
</dbReference>
<dbReference type="Proteomes" id="UP000838756">
    <property type="component" value="Unassembled WGS sequence"/>
</dbReference>
<feature type="region of interest" description="Disordered" evidence="1">
    <location>
        <begin position="1"/>
        <end position="57"/>
    </location>
</feature>
<protein>
    <submittedName>
        <fullName evidence="2">Jg7142 protein</fullName>
    </submittedName>
</protein>
<evidence type="ECO:0000256" key="1">
    <source>
        <dbReference type="SAM" id="MobiDB-lite"/>
    </source>
</evidence>
<feature type="non-terminal residue" evidence="2">
    <location>
        <position position="1"/>
    </location>
</feature>
<organism evidence="2 3">
    <name type="scientific">Pararge aegeria aegeria</name>
    <dbReference type="NCBI Taxonomy" id="348720"/>
    <lineage>
        <taxon>Eukaryota</taxon>
        <taxon>Metazoa</taxon>
        <taxon>Ecdysozoa</taxon>
        <taxon>Arthropoda</taxon>
        <taxon>Hexapoda</taxon>
        <taxon>Insecta</taxon>
        <taxon>Pterygota</taxon>
        <taxon>Neoptera</taxon>
        <taxon>Endopterygota</taxon>
        <taxon>Lepidoptera</taxon>
        <taxon>Glossata</taxon>
        <taxon>Ditrysia</taxon>
        <taxon>Papilionoidea</taxon>
        <taxon>Nymphalidae</taxon>
        <taxon>Satyrinae</taxon>
        <taxon>Satyrini</taxon>
        <taxon>Parargina</taxon>
        <taxon>Pararge</taxon>
    </lineage>
</organism>
<proteinExistence type="predicted"/>
<gene>
    <name evidence="2" type="primary">jg7142</name>
    <name evidence="2" type="ORF">PAEG_LOCUS3517</name>
</gene>
<keyword evidence="3" id="KW-1185">Reference proteome</keyword>